<proteinExistence type="predicted"/>
<feature type="region of interest" description="Disordered" evidence="1">
    <location>
        <begin position="80"/>
        <end position="100"/>
    </location>
</feature>
<keyword evidence="3" id="KW-1185">Reference proteome</keyword>
<dbReference type="GeneTree" id="ENSGT00390000003828"/>
<organism evidence="2 3">
    <name type="scientific">Cercocebus atys</name>
    <name type="common">Sooty mangabey</name>
    <name type="synonym">Cercocebus torquatus atys</name>
    <dbReference type="NCBI Taxonomy" id="9531"/>
    <lineage>
        <taxon>Eukaryota</taxon>
        <taxon>Metazoa</taxon>
        <taxon>Chordata</taxon>
        <taxon>Craniata</taxon>
        <taxon>Vertebrata</taxon>
        <taxon>Euteleostomi</taxon>
        <taxon>Mammalia</taxon>
        <taxon>Eutheria</taxon>
        <taxon>Euarchontoglires</taxon>
        <taxon>Primates</taxon>
        <taxon>Haplorrhini</taxon>
        <taxon>Catarrhini</taxon>
        <taxon>Cercopithecidae</taxon>
        <taxon>Cercopithecinae</taxon>
        <taxon>Cercocebus</taxon>
    </lineage>
</organism>
<reference evidence="2" key="2">
    <citation type="submission" date="2025-09" db="UniProtKB">
        <authorList>
            <consortium name="Ensembl"/>
        </authorList>
    </citation>
    <scope>IDENTIFICATION</scope>
</reference>
<dbReference type="Ensembl" id="ENSCATT00000035852.1">
    <property type="protein sequence ID" value="ENSCATP00000011726.1"/>
    <property type="gene ID" value="ENSCATG00000030060.1"/>
</dbReference>
<protein>
    <submittedName>
        <fullName evidence="2">Coenzyme Q4</fullName>
    </submittedName>
</protein>
<evidence type="ECO:0000256" key="1">
    <source>
        <dbReference type="SAM" id="MobiDB-lite"/>
    </source>
</evidence>
<accession>A0A2K5LFJ6</accession>
<evidence type="ECO:0000313" key="2">
    <source>
        <dbReference type="Ensembl" id="ENSCATP00000011726.1"/>
    </source>
</evidence>
<dbReference type="InterPro" id="IPR007715">
    <property type="entry name" value="Coq4"/>
</dbReference>
<sequence length="100" mass="10825">MATLLSPVLRRLRGLRRLPGLPRLAAEMSLRARSDGAVAGPLYSHHIPTSPLQKALLAAGSAAMALYDPYRHDSCIPPKRTESESAMEGEVGVESERLSF</sequence>
<dbReference type="GO" id="GO:0006744">
    <property type="term" value="P:ubiquinone biosynthetic process"/>
    <property type="evidence" value="ECO:0007669"/>
    <property type="project" value="InterPro"/>
</dbReference>
<dbReference type="Bgee" id="ENSCATG00000030060">
    <property type="expression patterns" value="Expressed in heart and 12 other cell types or tissues"/>
</dbReference>
<gene>
    <name evidence="2" type="primary">COQ4</name>
</gene>
<dbReference type="AlphaFoldDB" id="A0A2K5LFJ6"/>
<dbReference type="Pfam" id="PF05019">
    <property type="entry name" value="Coq4"/>
    <property type="match status" value="1"/>
</dbReference>
<evidence type="ECO:0000313" key="3">
    <source>
        <dbReference type="Proteomes" id="UP000233060"/>
    </source>
</evidence>
<reference evidence="2" key="1">
    <citation type="submission" date="2025-08" db="UniProtKB">
        <authorList>
            <consortium name="Ensembl"/>
        </authorList>
    </citation>
    <scope>IDENTIFICATION</scope>
</reference>
<dbReference type="Proteomes" id="UP000233060">
    <property type="component" value="Unassembled WGS sequence"/>
</dbReference>
<name>A0A2K5LFJ6_CERAT</name>